<dbReference type="InterPro" id="IPR012677">
    <property type="entry name" value="Nucleotide-bd_a/b_plait_sf"/>
</dbReference>
<dbReference type="Pfam" id="PF01479">
    <property type="entry name" value="S4"/>
    <property type="match status" value="1"/>
</dbReference>
<dbReference type="Gene3D" id="3.30.70.330">
    <property type="match status" value="1"/>
</dbReference>
<evidence type="ECO:0000259" key="2">
    <source>
        <dbReference type="SMART" id="SM00363"/>
    </source>
</evidence>
<dbReference type="EMBL" id="CYZN01000001">
    <property type="protein sequence ID" value="CUN43955.1"/>
    <property type="molecule type" value="Genomic_DNA"/>
</dbReference>
<dbReference type="InterPro" id="IPR036986">
    <property type="entry name" value="S4_RNA-bd_sf"/>
</dbReference>
<reference evidence="3 4" key="1">
    <citation type="submission" date="2015-09" db="EMBL/GenBank/DDBJ databases">
        <authorList>
            <consortium name="Pathogen Informatics"/>
        </authorList>
    </citation>
    <scope>NUCLEOTIDE SEQUENCE [LARGE SCALE GENOMIC DNA]</scope>
    <source>
        <strain evidence="3 4">2789STDY5834863</strain>
    </source>
</reference>
<dbReference type="CDD" id="cd00165">
    <property type="entry name" value="S4"/>
    <property type="match status" value="1"/>
</dbReference>
<gene>
    <name evidence="3" type="ORF">ERS852478_00109</name>
</gene>
<dbReference type="RefSeq" id="WP_055059754.1">
    <property type="nucleotide sequence ID" value="NZ_AP031426.1"/>
</dbReference>
<sequence>MEKDEFFLKRIRELANLSWQRDIVTFSDFLNLNEQNIVSSLKHQFPQIVMETSGGYENAERQMVAFHPDALAFTWEYPIDCLRIEPKALKFSEELSHRDYLGALLNLGVDRSVIGDIVVQKKAAWFFCQNKMTEFFLENLCRVRHTNILITKVEDSDEFPRPVLESVSGTCASVRLDSLISLAFKTSRSSMVSYIEGGQVFVNGKLITSNGYEPKDGDIISVRGKGRFIFDGISHQTKKGRCSVRIMRYV</sequence>
<evidence type="ECO:0000256" key="1">
    <source>
        <dbReference type="PROSITE-ProRule" id="PRU00182"/>
    </source>
</evidence>
<dbReference type="InterPro" id="IPR040591">
    <property type="entry name" value="RqcP2_RBD"/>
</dbReference>
<protein>
    <submittedName>
        <fullName evidence="3">Photosystem II S4 domain protein</fullName>
    </submittedName>
</protein>
<dbReference type="InterPro" id="IPR002942">
    <property type="entry name" value="S4_RNA-bd"/>
</dbReference>
<accession>A0A173X062</accession>
<dbReference type="Gene3D" id="3.30.1370.160">
    <property type="match status" value="1"/>
</dbReference>
<keyword evidence="1" id="KW-0694">RNA-binding</keyword>
<dbReference type="Pfam" id="PF17774">
    <property type="entry name" value="YlmH_RBD"/>
    <property type="match status" value="1"/>
</dbReference>
<feature type="domain" description="RNA-binding S4" evidence="2">
    <location>
        <begin position="174"/>
        <end position="234"/>
    </location>
</feature>
<dbReference type="Gene3D" id="3.10.290.10">
    <property type="entry name" value="RNA-binding S4 domain"/>
    <property type="match status" value="1"/>
</dbReference>
<dbReference type="GO" id="GO:0003723">
    <property type="term" value="F:RNA binding"/>
    <property type="evidence" value="ECO:0007669"/>
    <property type="project" value="UniProtKB-KW"/>
</dbReference>
<dbReference type="AlphaFoldDB" id="A0A173X062"/>
<dbReference type="Proteomes" id="UP000095431">
    <property type="component" value="Unassembled WGS sequence"/>
</dbReference>
<evidence type="ECO:0000313" key="4">
    <source>
        <dbReference type="Proteomes" id="UP000095431"/>
    </source>
</evidence>
<name>A0A173X062_9FIRM</name>
<dbReference type="SMART" id="SM00363">
    <property type="entry name" value="S4"/>
    <property type="match status" value="1"/>
</dbReference>
<dbReference type="PROSITE" id="PS50889">
    <property type="entry name" value="S4"/>
    <property type="match status" value="1"/>
</dbReference>
<dbReference type="eggNOG" id="COG2302">
    <property type="taxonomic scope" value="Bacteria"/>
</dbReference>
<evidence type="ECO:0000313" key="3">
    <source>
        <dbReference type="EMBL" id="CUN43955.1"/>
    </source>
</evidence>
<dbReference type="SUPFAM" id="SSF55174">
    <property type="entry name" value="Alpha-L RNA-binding motif"/>
    <property type="match status" value="1"/>
</dbReference>
<organism evidence="3 4">
    <name type="scientific">Blautia wexlerae</name>
    <dbReference type="NCBI Taxonomy" id="418240"/>
    <lineage>
        <taxon>Bacteria</taxon>
        <taxon>Bacillati</taxon>
        <taxon>Bacillota</taxon>
        <taxon>Clostridia</taxon>
        <taxon>Lachnospirales</taxon>
        <taxon>Lachnospiraceae</taxon>
        <taxon>Blautia</taxon>
    </lineage>
</organism>
<proteinExistence type="predicted"/>